<evidence type="ECO:0000313" key="3">
    <source>
        <dbReference type="EMBL" id="OMP09981.1"/>
    </source>
</evidence>
<dbReference type="AlphaFoldDB" id="A0A1R3KSC9"/>
<evidence type="ECO:0000313" key="2">
    <source>
        <dbReference type="EMBL" id="OMP03696.1"/>
    </source>
</evidence>
<sequence length="21" mass="2321">MAENSTRAAKILNLSRVEEST</sequence>
<accession>A0A1R3KSC9</accession>
<dbReference type="Proteomes" id="UP000188268">
    <property type="component" value="Unassembled WGS sequence"/>
</dbReference>
<organism evidence="3 4">
    <name type="scientific">Corchorus capsularis</name>
    <name type="common">Jute</name>
    <dbReference type="NCBI Taxonomy" id="210143"/>
    <lineage>
        <taxon>Eukaryota</taxon>
        <taxon>Viridiplantae</taxon>
        <taxon>Streptophyta</taxon>
        <taxon>Embryophyta</taxon>
        <taxon>Tracheophyta</taxon>
        <taxon>Spermatophyta</taxon>
        <taxon>Magnoliopsida</taxon>
        <taxon>eudicotyledons</taxon>
        <taxon>Gunneridae</taxon>
        <taxon>Pentapetalae</taxon>
        <taxon>rosids</taxon>
        <taxon>malvids</taxon>
        <taxon>Malvales</taxon>
        <taxon>Malvaceae</taxon>
        <taxon>Grewioideae</taxon>
        <taxon>Apeibeae</taxon>
        <taxon>Corchorus</taxon>
    </lineage>
</organism>
<dbReference type="EMBL" id="AWWV01002835">
    <property type="protein sequence ID" value="OMP09981.1"/>
    <property type="molecule type" value="Genomic_DNA"/>
</dbReference>
<gene>
    <name evidence="3" type="ORF">CCACVL1_01023</name>
    <name evidence="2" type="ORF">CCACVL1_02304</name>
</gene>
<name>A0A1R3KSC9_COCAP</name>
<evidence type="ECO:0000256" key="1">
    <source>
        <dbReference type="SAM" id="MobiDB-lite"/>
    </source>
</evidence>
<evidence type="ECO:0000313" key="4">
    <source>
        <dbReference type="Proteomes" id="UP000188268"/>
    </source>
</evidence>
<dbReference type="EMBL" id="AWWV01005985">
    <property type="protein sequence ID" value="OMP03696.1"/>
    <property type="molecule type" value="Genomic_DNA"/>
</dbReference>
<protein>
    <submittedName>
        <fullName evidence="3">Uncharacterized protein</fullName>
    </submittedName>
</protein>
<keyword evidence="4" id="KW-1185">Reference proteome</keyword>
<comment type="caution">
    <text evidence="3">The sequence shown here is derived from an EMBL/GenBank/DDBJ whole genome shotgun (WGS) entry which is preliminary data.</text>
</comment>
<feature type="region of interest" description="Disordered" evidence="1">
    <location>
        <begin position="1"/>
        <end position="21"/>
    </location>
</feature>
<reference evidence="3 4" key="1">
    <citation type="submission" date="2013-09" db="EMBL/GenBank/DDBJ databases">
        <title>Corchorus capsularis genome sequencing.</title>
        <authorList>
            <person name="Alam M."/>
            <person name="Haque M.S."/>
            <person name="Islam M.S."/>
            <person name="Emdad E.M."/>
            <person name="Islam M.M."/>
            <person name="Ahmed B."/>
            <person name="Halim A."/>
            <person name="Hossen Q.M.M."/>
            <person name="Hossain M.Z."/>
            <person name="Ahmed R."/>
            <person name="Khan M.M."/>
            <person name="Islam R."/>
            <person name="Rashid M.M."/>
            <person name="Khan S.A."/>
            <person name="Rahman M.S."/>
            <person name="Alam M."/>
        </authorList>
    </citation>
    <scope>NUCLEOTIDE SEQUENCE [LARGE SCALE GENOMIC DNA]</scope>
    <source>
        <strain evidence="4">cv. CVL-1</strain>
        <tissue evidence="3">Whole seedling</tissue>
    </source>
</reference>
<proteinExistence type="predicted"/>